<dbReference type="InterPro" id="IPR010222">
    <property type="entry name" value="RNA_helicase_HrpA"/>
</dbReference>
<sequence>MDGGAERGQLLARLDGVGLRDAARLSRRVRAARGEGGLDAVAREVAAAELALVERAASLPVVTYPEELPVSQRRSEIAAAIRDHQVVVVAGETGSGKTTQLPKILLELGRGVRGTIGHTQPRRIAARAVAERIAEELGEDGVGGVVGYAVRFTDQVGPRSLVKLMTDGILLAEVQRDRDLLAYDTIVIDEAHERSLTIDFLLGYLHRLLPRRPDLKVVVTSATIDPQRFAEHFATAAGPAPVVEVSGRTYPVEVRYRPLVEDVPAPEDLEADDPDAVDAAPAVVRDQVEAIVDAVGELEGEAPGDVLVFLSGEREIRDTADALTALELPRTEVVPLYARLSSAEQHRVFTARPRGIDRRIVLATNVAETSLTVPGIRYVIDPGTARISRYSLRSKVQRLPVEPVSRASADQRAGRCGRVADGVCIRLYSEADYQARPRFTDPEVLRTNLAAVLLRMLSLDLGDLEAFPFLDPPDRRQVRDGLALLDELGALTDEEGGAARRLTPTGRRLADLPVDPRLARMVVEAERLGVLPEVLVVVAALSVQDPRERPSADAGPAAQEAAAAAHRRFADEHSDLLAWLNLWSHLRAQQDELSSSAFRRACRAEHLHWLRVREWQDLHGQLRSIVQRGTSVRVGPVREGEELAAVRDAVHQALLAGLLSHVGLKDLKTTRRPQEFLGARGTRFAIVPGSSLAKRPPAWVVAGELVETSRLWGRSAARIDPEWVERAGAHLLKRSYSEPRWERRRAAAVATERATLYGLPVITGRTVDYARIDPALSRELFLRHALVEGEWSSRHAFQEENRRRLEEVEELGSRVRRRGLAVDEETLVALYDARIPADVVSARTFDRWWRGARRTDPDALTFSVEDLLAPGRADDLAAADEEFPLTWSTSSATLDLSYRFSPGESDDGVTVHVPVSVLGQLSSSGFDALVPGLRLELVTALLRGLPKPLRVQLVPVPDTARALVAHLEASGGVDGEQPLTRVLTAAVRAAAGVVVPEDAWEWSKVPPHLRATFVVEGEDGAVLARGHDLDALREQVRPALRDAVARAADRPEQGAPA</sequence>
<dbReference type="PROSITE" id="PS51192">
    <property type="entry name" value="HELICASE_ATP_BIND_1"/>
    <property type="match status" value="1"/>
</dbReference>
<dbReference type="InterPro" id="IPR014001">
    <property type="entry name" value="Helicase_ATP-bd"/>
</dbReference>
<dbReference type="SMART" id="SM00847">
    <property type="entry name" value="HA2"/>
    <property type="match status" value="1"/>
</dbReference>
<dbReference type="PANTHER" id="PTHR18934:SF99">
    <property type="entry name" value="ATP-DEPENDENT RNA HELICASE DHX37-RELATED"/>
    <property type="match status" value="1"/>
</dbReference>
<dbReference type="InterPro" id="IPR049945">
    <property type="entry name" value="AAA_22"/>
</dbReference>
<protein>
    <submittedName>
        <fullName evidence="7">ATP-dependent helicase HrpA</fullName>
    </submittedName>
</protein>
<dbReference type="SMART" id="SM00487">
    <property type="entry name" value="DEXDc"/>
    <property type="match status" value="1"/>
</dbReference>
<dbReference type="InterPro" id="IPR007502">
    <property type="entry name" value="Helicase-assoc_dom"/>
</dbReference>
<reference evidence="7" key="1">
    <citation type="submission" date="2020-02" db="EMBL/GenBank/DDBJ databases">
        <authorList>
            <person name="Meier V. D."/>
        </authorList>
    </citation>
    <scope>NUCLEOTIDE SEQUENCE</scope>
    <source>
        <strain evidence="7">AVDCRST_MAG35</strain>
    </source>
</reference>
<dbReference type="EMBL" id="CADCUY010000261">
    <property type="protein sequence ID" value="CAA9407773.1"/>
    <property type="molecule type" value="Genomic_DNA"/>
</dbReference>
<evidence type="ECO:0000259" key="5">
    <source>
        <dbReference type="PROSITE" id="PS51192"/>
    </source>
</evidence>
<dbReference type="InterPro" id="IPR003593">
    <property type="entry name" value="AAA+_ATPase"/>
</dbReference>
<dbReference type="NCBIfam" id="TIGR01967">
    <property type="entry name" value="DEAH_box_HrpA"/>
    <property type="match status" value="1"/>
</dbReference>
<evidence type="ECO:0000259" key="6">
    <source>
        <dbReference type="PROSITE" id="PS51194"/>
    </source>
</evidence>
<dbReference type="PROSITE" id="PS51194">
    <property type="entry name" value="HELICASE_CTER"/>
    <property type="match status" value="1"/>
</dbReference>
<keyword evidence="4" id="KW-0067">ATP-binding</keyword>
<evidence type="ECO:0000256" key="4">
    <source>
        <dbReference type="ARBA" id="ARBA00022840"/>
    </source>
</evidence>
<dbReference type="GO" id="GO:0003723">
    <property type="term" value="F:RNA binding"/>
    <property type="evidence" value="ECO:0007669"/>
    <property type="project" value="TreeGrafter"/>
</dbReference>
<gene>
    <name evidence="7" type="ORF">AVDCRST_MAG35-1260</name>
</gene>
<dbReference type="GO" id="GO:0005524">
    <property type="term" value="F:ATP binding"/>
    <property type="evidence" value="ECO:0007669"/>
    <property type="project" value="UniProtKB-KW"/>
</dbReference>
<dbReference type="SMART" id="SM00382">
    <property type="entry name" value="AAA"/>
    <property type="match status" value="1"/>
</dbReference>
<feature type="non-terminal residue" evidence="7">
    <location>
        <position position="1057"/>
    </location>
</feature>
<dbReference type="Pfam" id="PF00271">
    <property type="entry name" value="Helicase_C"/>
    <property type="match status" value="1"/>
</dbReference>
<evidence type="ECO:0000256" key="2">
    <source>
        <dbReference type="ARBA" id="ARBA00022801"/>
    </source>
</evidence>
<dbReference type="CDD" id="cd18791">
    <property type="entry name" value="SF2_C_RHA"/>
    <property type="match status" value="1"/>
</dbReference>
<keyword evidence="2" id="KW-0378">Hydrolase</keyword>
<keyword evidence="1" id="KW-0547">Nucleotide-binding</keyword>
<feature type="domain" description="Helicase ATP-binding" evidence="5">
    <location>
        <begin position="78"/>
        <end position="242"/>
    </location>
</feature>
<dbReference type="InterPro" id="IPR024590">
    <property type="entry name" value="HrpA_C"/>
</dbReference>
<dbReference type="Pfam" id="PF13401">
    <property type="entry name" value="AAA_22"/>
    <property type="match status" value="1"/>
</dbReference>
<proteinExistence type="predicted"/>
<accession>A0A6J4PDE8</accession>
<dbReference type="FunFam" id="1.20.120.1080:FF:000005">
    <property type="entry name" value="ATP-dependent helicase HrpA"/>
    <property type="match status" value="1"/>
</dbReference>
<dbReference type="Gene3D" id="3.40.50.300">
    <property type="entry name" value="P-loop containing nucleotide triphosphate hydrolases"/>
    <property type="match status" value="2"/>
</dbReference>
<dbReference type="Pfam" id="PF21010">
    <property type="entry name" value="HA2_C"/>
    <property type="match status" value="1"/>
</dbReference>
<feature type="domain" description="Helicase C-terminal" evidence="6">
    <location>
        <begin position="290"/>
        <end position="460"/>
    </location>
</feature>
<evidence type="ECO:0000256" key="3">
    <source>
        <dbReference type="ARBA" id="ARBA00022806"/>
    </source>
</evidence>
<dbReference type="GO" id="GO:0016887">
    <property type="term" value="F:ATP hydrolysis activity"/>
    <property type="evidence" value="ECO:0007669"/>
    <property type="project" value="InterPro"/>
</dbReference>
<keyword evidence="3 7" id="KW-0347">Helicase</keyword>
<dbReference type="GO" id="GO:0003724">
    <property type="term" value="F:RNA helicase activity"/>
    <property type="evidence" value="ECO:0007669"/>
    <property type="project" value="InterPro"/>
</dbReference>
<dbReference type="InterPro" id="IPR011709">
    <property type="entry name" value="DEAD-box_helicase_OB_fold"/>
</dbReference>
<dbReference type="Gene3D" id="1.20.120.1080">
    <property type="match status" value="1"/>
</dbReference>
<evidence type="ECO:0000313" key="7">
    <source>
        <dbReference type="EMBL" id="CAA9407773.1"/>
    </source>
</evidence>
<evidence type="ECO:0000256" key="1">
    <source>
        <dbReference type="ARBA" id="ARBA00022741"/>
    </source>
</evidence>
<dbReference type="InterPro" id="IPR027417">
    <property type="entry name" value="P-loop_NTPase"/>
</dbReference>
<dbReference type="SUPFAM" id="SSF52540">
    <property type="entry name" value="P-loop containing nucleoside triphosphate hydrolases"/>
    <property type="match status" value="1"/>
</dbReference>
<dbReference type="InterPro" id="IPR001650">
    <property type="entry name" value="Helicase_C-like"/>
</dbReference>
<dbReference type="Pfam" id="PF11898">
    <property type="entry name" value="DUF3418"/>
    <property type="match status" value="1"/>
</dbReference>
<dbReference type="SMART" id="SM00490">
    <property type="entry name" value="HELICc"/>
    <property type="match status" value="1"/>
</dbReference>
<dbReference type="Pfam" id="PF07717">
    <property type="entry name" value="OB_NTP_bind"/>
    <property type="match status" value="1"/>
</dbReference>
<dbReference type="AlphaFoldDB" id="A0A6J4PDE8"/>
<name>A0A6J4PDE8_9ACTN</name>
<organism evidence="7">
    <name type="scientific">uncultured Quadrisphaera sp</name>
    <dbReference type="NCBI Taxonomy" id="904978"/>
    <lineage>
        <taxon>Bacteria</taxon>
        <taxon>Bacillati</taxon>
        <taxon>Actinomycetota</taxon>
        <taxon>Actinomycetes</taxon>
        <taxon>Kineosporiales</taxon>
        <taxon>Kineosporiaceae</taxon>
        <taxon>Quadrisphaera</taxon>
        <taxon>environmental samples</taxon>
    </lineage>
</organism>
<dbReference type="PANTHER" id="PTHR18934">
    <property type="entry name" value="ATP-DEPENDENT RNA HELICASE"/>
    <property type="match status" value="1"/>
</dbReference>